<keyword evidence="3" id="KW-1185">Reference proteome</keyword>
<name>A0A2P7QFF2_9SPHN</name>
<evidence type="ECO:0000313" key="3">
    <source>
        <dbReference type="Proteomes" id="UP000241167"/>
    </source>
</evidence>
<gene>
    <name evidence="2" type="ORF">C7I55_25345</name>
</gene>
<protein>
    <submittedName>
        <fullName evidence="2">Uncharacterized protein</fullName>
    </submittedName>
</protein>
<dbReference type="Proteomes" id="UP000241167">
    <property type="component" value="Unassembled WGS sequence"/>
</dbReference>
<feature type="signal peptide" evidence="1">
    <location>
        <begin position="1"/>
        <end position="18"/>
    </location>
</feature>
<dbReference type="EMBL" id="PXYI01000012">
    <property type="protein sequence ID" value="PSJ36712.1"/>
    <property type="molecule type" value="Genomic_DNA"/>
</dbReference>
<dbReference type="AlphaFoldDB" id="A0A2P7QFF2"/>
<accession>A0A2P7QFF2</accession>
<reference evidence="2 3" key="1">
    <citation type="submission" date="2018-03" db="EMBL/GenBank/DDBJ databases">
        <title>The draft genome of Sphingosinicella sp. GL-C-18.</title>
        <authorList>
            <person name="Liu L."/>
            <person name="Li L."/>
            <person name="Liang L."/>
            <person name="Zhang X."/>
            <person name="Wang T."/>
        </authorList>
    </citation>
    <scope>NUCLEOTIDE SEQUENCE [LARGE SCALE GENOMIC DNA]</scope>
    <source>
        <strain evidence="2 3">GL-C-18</strain>
    </source>
</reference>
<keyword evidence="1" id="KW-0732">Signal</keyword>
<sequence>MIRAALLLGCALCLPAAAPPLTFIPVQPKFAAGTSDYEAIWRTDGARIVRALEATSGLEFPQVPIDVIVSDGRPMASYDGRLIRLRASYSPAYKKATLVHELGHRLSFVLGRRDGLDDHRLLYLFLYDAWSDLYGRDYAEQMSRIERRLPGEYDAAWTWALSQTREERQARLRALRENRP</sequence>
<evidence type="ECO:0000313" key="2">
    <source>
        <dbReference type="EMBL" id="PSJ36712.1"/>
    </source>
</evidence>
<organism evidence="2 3">
    <name type="scientific">Allosphingosinicella deserti</name>
    <dbReference type="NCBI Taxonomy" id="2116704"/>
    <lineage>
        <taxon>Bacteria</taxon>
        <taxon>Pseudomonadati</taxon>
        <taxon>Pseudomonadota</taxon>
        <taxon>Alphaproteobacteria</taxon>
        <taxon>Sphingomonadales</taxon>
        <taxon>Sphingomonadaceae</taxon>
        <taxon>Allosphingosinicella</taxon>
    </lineage>
</organism>
<proteinExistence type="predicted"/>
<comment type="caution">
    <text evidence="2">The sequence shown here is derived from an EMBL/GenBank/DDBJ whole genome shotgun (WGS) entry which is preliminary data.</text>
</comment>
<evidence type="ECO:0000256" key="1">
    <source>
        <dbReference type="SAM" id="SignalP"/>
    </source>
</evidence>
<feature type="chain" id="PRO_5015148369" evidence="1">
    <location>
        <begin position="19"/>
        <end position="180"/>
    </location>
</feature>